<proteinExistence type="predicted"/>
<reference evidence="3" key="1">
    <citation type="journal article" date="2017" name="Nat. Commun.">
        <title>The asparagus genome sheds light on the origin and evolution of a young Y chromosome.</title>
        <authorList>
            <person name="Harkess A."/>
            <person name="Zhou J."/>
            <person name="Xu C."/>
            <person name="Bowers J.E."/>
            <person name="Van der Hulst R."/>
            <person name="Ayyampalayam S."/>
            <person name="Mercati F."/>
            <person name="Riccardi P."/>
            <person name="McKain M.R."/>
            <person name="Kakrana A."/>
            <person name="Tang H."/>
            <person name="Ray J."/>
            <person name="Groenendijk J."/>
            <person name="Arikit S."/>
            <person name="Mathioni S.M."/>
            <person name="Nakano M."/>
            <person name="Shan H."/>
            <person name="Telgmann-Rauber A."/>
            <person name="Kanno A."/>
            <person name="Yue Z."/>
            <person name="Chen H."/>
            <person name="Li W."/>
            <person name="Chen Y."/>
            <person name="Xu X."/>
            <person name="Zhang Y."/>
            <person name="Luo S."/>
            <person name="Chen H."/>
            <person name="Gao J."/>
            <person name="Mao Z."/>
            <person name="Pires J.C."/>
            <person name="Luo M."/>
            <person name="Kudrna D."/>
            <person name="Wing R.A."/>
            <person name="Meyers B.C."/>
            <person name="Yi K."/>
            <person name="Kong H."/>
            <person name="Lavrijsen P."/>
            <person name="Sunseri F."/>
            <person name="Falavigna A."/>
            <person name="Ye Y."/>
            <person name="Leebens-Mack J.H."/>
            <person name="Chen G."/>
        </authorList>
    </citation>
    <scope>NUCLEOTIDE SEQUENCE [LARGE SCALE GENOMIC DNA]</scope>
    <source>
        <strain evidence="3">cv. DH0086</strain>
    </source>
</reference>
<dbReference type="Proteomes" id="UP000243459">
    <property type="component" value="Chromosome 4"/>
</dbReference>
<accession>A0A5P1F460</accession>
<dbReference type="Gramene" id="ONK71250">
    <property type="protein sequence ID" value="ONK71250"/>
    <property type="gene ID" value="A4U43_C04F6470"/>
</dbReference>
<dbReference type="AlphaFoldDB" id="A0A5P1F460"/>
<evidence type="ECO:0000313" key="2">
    <source>
        <dbReference type="EMBL" id="ONK71250.1"/>
    </source>
</evidence>
<feature type="compositionally biased region" description="Basic and acidic residues" evidence="1">
    <location>
        <begin position="28"/>
        <end position="37"/>
    </location>
</feature>
<sequence>MASPSESKVDENEVTSEPQRRNRHRRQGGGDDERAQEPDLGFPLARQSSIYSLTLDEIQNTLFRRRRPVSAGPSRCTDRVTVTAGPSEPEDGRRSVVGDSQGAGGSLRHGEAHHGGSGNPGNAHRAADVRGDDAGGFSDQGGGSSGRVGAPSPHPPPQWQCSRAMAGNGTRPRGRVCGDQWV</sequence>
<name>A0A5P1F460_ASPOF</name>
<keyword evidence="3" id="KW-1185">Reference proteome</keyword>
<protein>
    <submittedName>
        <fullName evidence="2">Uncharacterized protein</fullName>
    </submittedName>
</protein>
<evidence type="ECO:0000256" key="1">
    <source>
        <dbReference type="SAM" id="MobiDB-lite"/>
    </source>
</evidence>
<gene>
    <name evidence="2" type="ORF">A4U43_C04F6470</name>
</gene>
<evidence type="ECO:0000313" key="3">
    <source>
        <dbReference type="Proteomes" id="UP000243459"/>
    </source>
</evidence>
<organism evidence="2 3">
    <name type="scientific">Asparagus officinalis</name>
    <name type="common">Garden asparagus</name>
    <dbReference type="NCBI Taxonomy" id="4686"/>
    <lineage>
        <taxon>Eukaryota</taxon>
        <taxon>Viridiplantae</taxon>
        <taxon>Streptophyta</taxon>
        <taxon>Embryophyta</taxon>
        <taxon>Tracheophyta</taxon>
        <taxon>Spermatophyta</taxon>
        <taxon>Magnoliopsida</taxon>
        <taxon>Liliopsida</taxon>
        <taxon>Asparagales</taxon>
        <taxon>Asparagaceae</taxon>
        <taxon>Asparagoideae</taxon>
        <taxon>Asparagus</taxon>
    </lineage>
</organism>
<dbReference type="EMBL" id="CM007384">
    <property type="protein sequence ID" value="ONK71250.1"/>
    <property type="molecule type" value="Genomic_DNA"/>
</dbReference>
<feature type="region of interest" description="Disordered" evidence="1">
    <location>
        <begin position="63"/>
        <end position="182"/>
    </location>
</feature>
<feature type="region of interest" description="Disordered" evidence="1">
    <location>
        <begin position="1"/>
        <end position="51"/>
    </location>
</feature>